<dbReference type="RefSeq" id="WP_345425125.1">
    <property type="nucleotide sequence ID" value="NZ_BAABHO010000091.1"/>
</dbReference>
<evidence type="ECO:0000256" key="1">
    <source>
        <dbReference type="ARBA" id="ARBA00004141"/>
    </source>
</evidence>
<accession>A0ABP9CQP2</accession>
<proteinExistence type="predicted"/>
<dbReference type="SUPFAM" id="SSF103473">
    <property type="entry name" value="MFS general substrate transporter"/>
    <property type="match status" value="1"/>
</dbReference>
<keyword evidence="8" id="KW-1185">Reference proteome</keyword>
<evidence type="ECO:0000313" key="8">
    <source>
        <dbReference type="Proteomes" id="UP001500928"/>
    </source>
</evidence>
<gene>
    <name evidence="7" type="ORF">GCM10023200_59510</name>
</gene>
<keyword evidence="3 5" id="KW-1133">Transmembrane helix</keyword>
<feature type="transmembrane region" description="Helical" evidence="5">
    <location>
        <begin position="258"/>
        <end position="281"/>
    </location>
</feature>
<dbReference type="Proteomes" id="UP001500928">
    <property type="component" value="Unassembled WGS sequence"/>
</dbReference>
<evidence type="ECO:0000256" key="3">
    <source>
        <dbReference type="ARBA" id="ARBA00022989"/>
    </source>
</evidence>
<evidence type="ECO:0000256" key="5">
    <source>
        <dbReference type="SAM" id="Phobius"/>
    </source>
</evidence>
<feature type="signal peptide" evidence="6">
    <location>
        <begin position="1"/>
        <end position="20"/>
    </location>
</feature>
<dbReference type="PANTHER" id="PTHR40761:SF1">
    <property type="entry name" value="CONSERVED INTEGRAL MEMBRANE ALANINE VALINE AND LEUCINE RICH PROTEIN-RELATED"/>
    <property type="match status" value="1"/>
</dbReference>
<keyword evidence="6" id="KW-0732">Signal</keyword>
<organism evidence="7 8">
    <name type="scientific">Actinomycetospora chlora</name>
    <dbReference type="NCBI Taxonomy" id="663608"/>
    <lineage>
        <taxon>Bacteria</taxon>
        <taxon>Bacillati</taxon>
        <taxon>Actinomycetota</taxon>
        <taxon>Actinomycetes</taxon>
        <taxon>Pseudonocardiales</taxon>
        <taxon>Pseudonocardiaceae</taxon>
        <taxon>Actinomycetospora</taxon>
    </lineage>
</organism>
<feature type="transmembrane region" description="Helical" evidence="5">
    <location>
        <begin position="232"/>
        <end position="252"/>
    </location>
</feature>
<reference evidence="8" key="1">
    <citation type="journal article" date="2019" name="Int. J. Syst. Evol. Microbiol.">
        <title>The Global Catalogue of Microorganisms (GCM) 10K type strain sequencing project: providing services to taxonomists for standard genome sequencing and annotation.</title>
        <authorList>
            <consortium name="The Broad Institute Genomics Platform"/>
            <consortium name="The Broad Institute Genome Sequencing Center for Infectious Disease"/>
            <person name="Wu L."/>
            <person name="Ma J."/>
        </authorList>
    </citation>
    <scope>NUCLEOTIDE SEQUENCE [LARGE SCALE GENOMIC DNA]</scope>
    <source>
        <strain evidence="8">JCM 17979</strain>
    </source>
</reference>
<dbReference type="InterPro" id="IPR036259">
    <property type="entry name" value="MFS_trans_sf"/>
</dbReference>
<keyword evidence="4 5" id="KW-0472">Membrane</keyword>
<feature type="chain" id="PRO_5045479621" evidence="6">
    <location>
        <begin position="21"/>
        <end position="302"/>
    </location>
</feature>
<dbReference type="Pfam" id="PF05653">
    <property type="entry name" value="Mg_trans_NIPA"/>
    <property type="match status" value="1"/>
</dbReference>
<feature type="transmembrane region" description="Helical" evidence="5">
    <location>
        <begin position="199"/>
        <end position="220"/>
    </location>
</feature>
<dbReference type="PANTHER" id="PTHR40761">
    <property type="entry name" value="CONSERVED INTEGRAL MEMBRANE ALANINE VALINE AND LEUCINE RICH PROTEIN-RELATED"/>
    <property type="match status" value="1"/>
</dbReference>
<evidence type="ECO:0000256" key="6">
    <source>
        <dbReference type="SAM" id="SignalP"/>
    </source>
</evidence>
<feature type="transmembrane region" description="Helical" evidence="5">
    <location>
        <begin position="139"/>
        <end position="160"/>
    </location>
</feature>
<dbReference type="InterPro" id="IPR008521">
    <property type="entry name" value="Mg_trans_NIPA"/>
</dbReference>
<keyword evidence="2 5" id="KW-0812">Transmembrane</keyword>
<comment type="caution">
    <text evidence="7">The sequence shown here is derived from an EMBL/GenBank/DDBJ whole genome shotgun (WGS) entry which is preliminary data.</text>
</comment>
<feature type="transmembrane region" description="Helical" evidence="5">
    <location>
        <begin position="110"/>
        <end position="127"/>
    </location>
</feature>
<protein>
    <submittedName>
        <fullName evidence="7">DMT family transporter</fullName>
    </submittedName>
</protein>
<dbReference type="EMBL" id="BAABHO010000091">
    <property type="protein sequence ID" value="GAA4813857.1"/>
    <property type="molecule type" value="Genomic_DNA"/>
</dbReference>
<evidence type="ECO:0000313" key="7">
    <source>
        <dbReference type="EMBL" id="GAA4813857.1"/>
    </source>
</evidence>
<evidence type="ECO:0000256" key="4">
    <source>
        <dbReference type="ARBA" id="ARBA00023136"/>
    </source>
</evidence>
<comment type="subcellular location">
    <subcellularLocation>
        <location evidence="1">Membrane</location>
        <topology evidence="1">Multi-pass membrane protein</topology>
    </subcellularLocation>
</comment>
<dbReference type="NCBIfam" id="NF038012">
    <property type="entry name" value="DMT_1"/>
    <property type="match status" value="1"/>
</dbReference>
<evidence type="ECO:0000256" key="2">
    <source>
        <dbReference type="ARBA" id="ARBA00022692"/>
    </source>
</evidence>
<sequence length="302" mass="30765">MTASATVAVVLACCSALAYALSAALQRRETSRTADGPDHHDSGLPFFGALLRRPWWWGGVAAMVVGAMIHVVALGFGPITLVQPIGVTSLILALPLDARLERRRIHRSEWVGAVVLVVGLAGLFVLAEHQPSTVPPNAGLVLGTIVTVLLVAALVTLASGRAPAMPRAVVRAAVSGLCAGSTSGLVRLTFRLVQDGRSAWLIAAVLAAVVILPVASILLLQTAYRDGGLDAGLSTQITLDQCAAMAIGIVVLGERFALGVSGAVLAGVSAVVAVVGLVTLIRSGPPPAPHEPAVTAASAPPR</sequence>
<name>A0ABP9CQP2_9PSEU</name>
<feature type="transmembrane region" description="Helical" evidence="5">
    <location>
        <begin position="55"/>
        <end position="76"/>
    </location>
</feature>